<dbReference type="Proteomes" id="UP000285575">
    <property type="component" value="Unassembled WGS sequence"/>
</dbReference>
<dbReference type="EMBL" id="SACR01000006">
    <property type="protein sequence ID" value="RVU43870.1"/>
    <property type="molecule type" value="Genomic_DNA"/>
</dbReference>
<evidence type="ECO:0000313" key="2">
    <source>
        <dbReference type="EMBL" id="RVU43870.1"/>
    </source>
</evidence>
<dbReference type="OrthoDB" id="8811923at2"/>
<keyword evidence="1" id="KW-0732">Signal</keyword>
<comment type="caution">
    <text evidence="2">The sequence shown here is derived from an EMBL/GenBank/DDBJ whole genome shotgun (WGS) entry which is preliminary data.</text>
</comment>
<proteinExistence type="predicted"/>
<reference evidence="2 3" key="1">
    <citation type="submission" date="2019-01" db="EMBL/GenBank/DDBJ databases">
        <authorList>
            <person name="Chen W.-M."/>
        </authorList>
    </citation>
    <scope>NUCLEOTIDE SEQUENCE [LARGE SCALE GENOMIC DNA]</scope>
    <source>
        <strain evidence="2 3">KYPY4</strain>
    </source>
</reference>
<evidence type="ECO:0000256" key="1">
    <source>
        <dbReference type="SAM" id="SignalP"/>
    </source>
</evidence>
<evidence type="ECO:0000313" key="3">
    <source>
        <dbReference type="Proteomes" id="UP000285575"/>
    </source>
</evidence>
<accession>A0A437RAP7</accession>
<keyword evidence="3" id="KW-1185">Reference proteome</keyword>
<organism evidence="2 3">
    <name type="scientific">Rubrivivax rivuli</name>
    <dbReference type="NCBI Taxonomy" id="1862385"/>
    <lineage>
        <taxon>Bacteria</taxon>
        <taxon>Pseudomonadati</taxon>
        <taxon>Pseudomonadota</taxon>
        <taxon>Betaproteobacteria</taxon>
        <taxon>Burkholderiales</taxon>
        <taxon>Sphaerotilaceae</taxon>
        <taxon>Rubrivivax</taxon>
    </lineage>
</organism>
<feature type="signal peptide" evidence="1">
    <location>
        <begin position="1"/>
        <end position="22"/>
    </location>
</feature>
<protein>
    <submittedName>
        <fullName evidence="2">Uncharacterized protein</fullName>
    </submittedName>
</protein>
<dbReference type="AlphaFoldDB" id="A0A437RAP7"/>
<feature type="chain" id="PRO_5019514019" evidence="1">
    <location>
        <begin position="23"/>
        <end position="117"/>
    </location>
</feature>
<name>A0A437RAP7_9BURK</name>
<gene>
    <name evidence="2" type="ORF">EOE66_19635</name>
</gene>
<sequence length="117" mass="12752">MRRSAVLFLMLAAMLWQSVAMARPGSSVNVLADLEHAALHWLEESHHHHDDGSFHLDDSPSSSFHVLSDHVACTIALLPAVSHHFPRSVSSQPGGLLPHRVADPFLDGLLRPPRCGA</sequence>